<sequence>MKTQLAEEISGALLDECYELTLSELCRACELPAEEVLALVEEGVIEPLGQGRTQWRFSGICVRRVRRVRNLKRDLGVNLPGAALAIELLEEIEHLQAQLRRFEEQL</sequence>
<dbReference type="Proteomes" id="UP000535937">
    <property type="component" value="Unassembled WGS sequence"/>
</dbReference>
<dbReference type="AlphaFoldDB" id="A0A7W4WCB1"/>
<comment type="caution">
    <text evidence="1">The sequence shown here is derived from an EMBL/GenBank/DDBJ whole genome shotgun (WGS) entry which is preliminary data.</text>
</comment>
<accession>A0A7W4WCB1</accession>
<evidence type="ECO:0000313" key="2">
    <source>
        <dbReference type="Proteomes" id="UP000535937"/>
    </source>
</evidence>
<gene>
    <name evidence="1" type="ORF">FHS09_001933</name>
</gene>
<name>A0A7W4WCB1_9GAMM</name>
<organism evidence="1 2">
    <name type="scientific">Microbulbifer rhizosphaerae</name>
    <dbReference type="NCBI Taxonomy" id="1562603"/>
    <lineage>
        <taxon>Bacteria</taxon>
        <taxon>Pseudomonadati</taxon>
        <taxon>Pseudomonadota</taxon>
        <taxon>Gammaproteobacteria</taxon>
        <taxon>Cellvibrionales</taxon>
        <taxon>Microbulbiferaceae</taxon>
        <taxon>Microbulbifer</taxon>
    </lineage>
</organism>
<reference evidence="1 2" key="1">
    <citation type="submission" date="2020-08" db="EMBL/GenBank/DDBJ databases">
        <title>Genomic Encyclopedia of Type Strains, Phase III (KMG-III): the genomes of soil and plant-associated and newly described type strains.</title>
        <authorList>
            <person name="Whitman W."/>
        </authorList>
    </citation>
    <scope>NUCLEOTIDE SEQUENCE [LARGE SCALE GENOMIC DNA]</scope>
    <source>
        <strain evidence="1 2">CECT 8799</strain>
    </source>
</reference>
<evidence type="ECO:0000313" key="1">
    <source>
        <dbReference type="EMBL" id="MBB3061103.1"/>
    </source>
</evidence>
<dbReference type="EMBL" id="JACHWZ010000007">
    <property type="protein sequence ID" value="MBB3061103.1"/>
    <property type="molecule type" value="Genomic_DNA"/>
</dbReference>
<dbReference type="Gene3D" id="1.10.1660.10">
    <property type="match status" value="1"/>
</dbReference>
<dbReference type="RefSeq" id="WP_183459177.1">
    <property type="nucleotide sequence ID" value="NZ_JACHWZ010000007.1"/>
</dbReference>
<protein>
    <submittedName>
        <fullName evidence="1">Chaperone modulatory protein CbpM</fullName>
    </submittedName>
</protein>
<dbReference type="Pfam" id="PF13591">
    <property type="entry name" value="MerR_2"/>
    <property type="match status" value="1"/>
</dbReference>
<keyword evidence="2" id="KW-1185">Reference proteome</keyword>
<proteinExistence type="predicted"/>